<evidence type="ECO:0000313" key="1">
    <source>
        <dbReference type="EMBL" id="KAJ1142768.1"/>
    </source>
</evidence>
<protein>
    <submittedName>
        <fullName evidence="1">Uncharacterized protein</fullName>
    </submittedName>
</protein>
<comment type="caution">
    <text evidence="1">The sequence shown here is derived from an EMBL/GenBank/DDBJ whole genome shotgun (WGS) entry which is preliminary data.</text>
</comment>
<gene>
    <name evidence="1" type="ORF">NDU88_009081</name>
</gene>
<keyword evidence="2" id="KW-1185">Reference proteome</keyword>
<reference evidence="1" key="1">
    <citation type="journal article" date="2022" name="bioRxiv">
        <title>Sequencing and chromosome-scale assembly of the giantPleurodeles waltlgenome.</title>
        <authorList>
            <person name="Brown T."/>
            <person name="Elewa A."/>
            <person name="Iarovenko S."/>
            <person name="Subramanian E."/>
            <person name="Araus A.J."/>
            <person name="Petzold A."/>
            <person name="Susuki M."/>
            <person name="Suzuki K.-i.T."/>
            <person name="Hayashi T."/>
            <person name="Toyoda A."/>
            <person name="Oliveira C."/>
            <person name="Osipova E."/>
            <person name="Leigh N.D."/>
            <person name="Simon A."/>
            <person name="Yun M.H."/>
        </authorList>
    </citation>
    <scope>NUCLEOTIDE SEQUENCE</scope>
    <source>
        <strain evidence="1">20211129_DDA</strain>
        <tissue evidence="1">Liver</tissue>
    </source>
</reference>
<dbReference type="EMBL" id="JANPWB010000010">
    <property type="protein sequence ID" value="KAJ1142768.1"/>
    <property type="molecule type" value="Genomic_DNA"/>
</dbReference>
<dbReference type="Proteomes" id="UP001066276">
    <property type="component" value="Chromosome 6"/>
</dbReference>
<evidence type="ECO:0000313" key="2">
    <source>
        <dbReference type="Proteomes" id="UP001066276"/>
    </source>
</evidence>
<sequence length="152" mass="17444">MVDSCAWFTIMSKEKFTKLWPKRSLLLSDVNPGSYTRHKIPIVGYAHVQISFRLNYCNGKLYVAEKGQCILVWPYIVDLGIKLDPSGDPPVDVVQEMHDGHLEYDELNKKFPGAFSKSLGMGQVEVEQGMITEEEREQEMMKDAEMQMIKKL</sequence>
<name>A0AAV7QWK6_PLEWA</name>
<proteinExistence type="predicted"/>
<organism evidence="1 2">
    <name type="scientific">Pleurodeles waltl</name>
    <name type="common">Iberian ribbed newt</name>
    <dbReference type="NCBI Taxonomy" id="8319"/>
    <lineage>
        <taxon>Eukaryota</taxon>
        <taxon>Metazoa</taxon>
        <taxon>Chordata</taxon>
        <taxon>Craniata</taxon>
        <taxon>Vertebrata</taxon>
        <taxon>Euteleostomi</taxon>
        <taxon>Amphibia</taxon>
        <taxon>Batrachia</taxon>
        <taxon>Caudata</taxon>
        <taxon>Salamandroidea</taxon>
        <taxon>Salamandridae</taxon>
        <taxon>Pleurodelinae</taxon>
        <taxon>Pleurodeles</taxon>
    </lineage>
</organism>
<dbReference type="AlphaFoldDB" id="A0AAV7QWK6"/>
<accession>A0AAV7QWK6</accession>